<dbReference type="GO" id="GO:0003676">
    <property type="term" value="F:nucleic acid binding"/>
    <property type="evidence" value="ECO:0007669"/>
    <property type="project" value="InterPro"/>
</dbReference>
<keyword evidence="2" id="KW-0472">Membrane</keyword>
<feature type="transmembrane region" description="Helical" evidence="2">
    <location>
        <begin position="107"/>
        <end position="136"/>
    </location>
</feature>
<accession>A0A914DKD4</accession>
<name>A0A914DKD4_9BILA</name>
<keyword evidence="2" id="KW-1133">Transmembrane helix</keyword>
<feature type="region of interest" description="Disordered" evidence="1">
    <location>
        <begin position="142"/>
        <end position="168"/>
    </location>
</feature>
<evidence type="ECO:0000313" key="3">
    <source>
        <dbReference type="Proteomes" id="UP000887540"/>
    </source>
</evidence>
<sequence length="213" mass="24892">MGFKSNHRSQDKLILAYHYLRLRCLHIKEIKILYQRIHIVDIIHKSQAMVQNIQIGLMVMLIDHMDCSCDSPQNTCISQDPCNNNQGWNYNYFPEKWEPKKLFTTTWGIILFVTAIILGILILILLVFLIFSCIRIRKQQRPTRKRTKNDSEKQGKYSARQKACAKPHSNVESLKRALKKVWNEIILDTLVKIVDNFPKRLKACVDAKGGHFE</sequence>
<organism evidence="3 4">
    <name type="scientific">Acrobeloides nanus</name>
    <dbReference type="NCBI Taxonomy" id="290746"/>
    <lineage>
        <taxon>Eukaryota</taxon>
        <taxon>Metazoa</taxon>
        <taxon>Ecdysozoa</taxon>
        <taxon>Nematoda</taxon>
        <taxon>Chromadorea</taxon>
        <taxon>Rhabditida</taxon>
        <taxon>Tylenchina</taxon>
        <taxon>Cephalobomorpha</taxon>
        <taxon>Cephaloboidea</taxon>
        <taxon>Cephalobidae</taxon>
        <taxon>Acrobeloides</taxon>
    </lineage>
</organism>
<dbReference type="WBParaSite" id="ACRNAN_scaffold2871.g13786.t1">
    <property type="protein sequence ID" value="ACRNAN_scaffold2871.g13786.t1"/>
    <property type="gene ID" value="ACRNAN_scaffold2871.g13786"/>
</dbReference>
<keyword evidence="3" id="KW-1185">Reference proteome</keyword>
<keyword evidence="2" id="KW-0812">Transmembrane</keyword>
<reference evidence="4" key="1">
    <citation type="submission" date="2022-11" db="UniProtKB">
        <authorList>
            <consortium name="WormBaseParasite"/>
        </authorList>
    </citation>
    <scope>IDENTIFICATION</scope>
</reference>
<dbReference type="InterPro" id="IPR036397">
    <property type="entry name" value="RNaseH_sf"/>
</dbReference>
<evidence type="ECO:0000313" key="4">
    <source>
        <dbReference type="WBParaSite" id="ACRNAN_scaffold2871.g13786.t1"/>
    </source>
</evidence>
<evidence type="ECO:0000256" key="2">
    <source>
        <dbReference type="SAM" id="Phobius"/>
    </source>
</evidence>
<dbReference type="AlphaFoldDB" id="A0A914DKD4"/>
<evidence type="ECO:0000256" key="1">
    <source>
        <dbReference type="SAM" id="MobiDB-lite"/>
    </source>
</evidence>
<protein>
    <submittedName>
        <fullName evidence="4">Uncharacterized protein</fullName>
    </submittedName>
</protein>
<proteinExistence type="predicted"/>
<dbReference type="Gene3D" id="3.30.420.10">
    <property type="entry name" value="Ribonuclease H-like superfamily/Ribonuclease H"/>
    <property type="match status" value="1"/>
</dbReference>
<dbReference type="Proteomes" id="UP000887540">
    <property type="component" value="Unplaced"/>
</dbReference>